<proteinExistence type="predicted"/>
<dbReference type="Proteomes" id="UP000018680">
    <property type="component" value="Chromosome"/>
</dbReference>
<dbReference type="PATRIC" id="fig|1307761.3.peg.486"/>
<evidence type="ECO:0000313" key="2">
    <source>
        <dbReference type="Proteomes" id="UP000018680"/>
    </source>
</evidence>
<dbReference type="GO" id="GO:0008168">
    <property type="term" value="F:methyltransferase activity"/>
    <property type="evidence" value="ECO:0007669"/>
    <property type="project" value="UniProtKB-KW"/>
</dbReference>
<dbReference type="EMBL" id="CP006939">
    <property type="protein sequence ID" value="AHC13918.1"/>
    <property type="molecule type" value="Genomic_DNA"/>
</dbReference>
<protein>
    <submittedName>
        <fullName evidence="1">Macrocin-O-methyltransferase domain protein</fullName>
    </submittedName>
</protein>
<dbReference type="Pfam" id="PF05711">
    <property type="entry name" value="TylF"/>
    <property type="match status" value="1"/>
</dbReference>
<name>V5WDN0_9SPIO</name>
<dbReference type="RefSeq" id="WP_024266850.1">
    <property type="nucleotide sequence ID" value="NC_023035.1"/>
</dbReference>
<keyword evidence="1" id="KW-0808">Transferase</keyword>
<dbReference type="HOGENOM" id="CLU_062821_0_1_12"/>
<dbReference type="STRING" id="1307761.L21SP2_0486"/>
<dbReference type="KEGG" id="slr:L21SP2_0486"/>
<evidence type="ECO:0000313" key="1">
    <source>
        <dbReference type="EMBL" id="AHC13918.1"/>
    </source>
</evidence>
<dbReference type="InterPro" id="IPR029063">
    <property type="entry name" value="SAM-dependent_MTases_sf"/>
</dbReference>
<dbReference type="AlphaFoldDB" id="V5WDN0"/>
<dbReference type="eggNOG" id="COG4122">
    <property type="taxonomic scope" value="Bacteria"/>
</dbReference>
<dbReference type="GO" id="GO:0032259">
    <property type="term" value="P:methylation"/>
    <property type="evidence" value="ECO:0007669"/>
    <property type="project" value="UniProtKB-KW"/>
</dbReference>
<dbReference type="OrthoDB" id="149130at2"/>
<dbReference type="SUPFAM" id="SSF53335">
    <property type="entry name" value="S-adenosyl-L-methionine-dependent methyltransferases"/>
    <property type="match status" value="1"/>
</dbReference>
<dbReference type="PANTHER" id="PTHR40036:SF1">
    <property type="entry name" value="MACROCIN O-METHYLTRANSFERASE"/>
    <property type="match status" value="1"/>
</dbReference>
<dbReference type="InterPro" id="IPR008884">
    <property type="entry name" value="TylF_MeTrfase"/>
</dbReference>
<keyword evidence="1" id="KW-0489">Methyltransferase</keyword>
<sequence>MAKNLFPGVSRLRTQRARKFLQRQGYLVEPLSSLLQDAPAEFTAHWDRVRPYTLTSPERGLGLYTAVEHLCRHDIPGDIVECGVYKGGSSMLAALALLEHNPRPERMIWLYDTFSGMTEPGEHDAIAVSGQAAAERFSPGWWEAGLEEVRKAMSLTGYPEDQLKFVPGDVMETLGESTPQKIALLRLDTDWYESTRRELEILYPLVSPGGFIIIDDYGHFTGAKKAVDEYFGKSGDGAHPYLHRLDYTGRMFRKPPL</sequence>
<gene>
    <name evidence="1" type="ORF">L21SP2_0486</name>
</gene>
<reference evidence="1 2" key="1">
    <citation type="journal article" date="2015" name="Stand. Genomic Sci.">
        <title>Complete genome sequence and description of Salinispira pacifica gen. nov., sp. nov., a novel spirochaete isolated form a hypersaline microbial mat.</title>
        <authorList>
            <person name="Ben Hania W."/>
            <person name="Joseph M."/>
            <person name="Schumann P."/>
            <person name="Bunk B."/>
            <person name="Fiebig A."/>
            <person name="Sproer C."/>
            <person name="Klenk H.P."/>
            <person name="Fardeau M.L."/>
            <person name="Spring S."/>
        </authorList>
    </citation>
    <scope>NUCLEOTIDE SEQUENCE [LARGE SCALE GENOMIC DNA]</scope>
    <source>
        <strain evidence="1 2">L21-RPul-D2</strain>
    </source>
</reference>
<accession>V5WDN0</accession>
<dbReference type="PANTHER" id="PTHR40036">
    <property type="entry name" value="MACROCIN O-METHYLTRANSFERASE"/>
    <property type="match status" value="1"/>
</dbReference>
<keyword evidence="2" id="KW-1185">Reference proteome</keyword>
<dbReference type="Gene3D" id="3.40.50.150">
    <property type="entry name" value="Vaccinia Virus protein VP39"/>
    <property type="match status" value="1"/>
</dbReference>
<organism evidence="1 2">
    <name type="scientific">Salinispira pacifica</name>
    <dbReference type="NCBI Taxonomy" id="1307761"/>
    <lineage>
        <taxon>Bacteria</taxon>
        <taxon>Pseudomonadati</taxon>
        <taxon>Spirochaetota</taxon>
        <taxon>Spirochaetia</taxon>
        <taxon>Spirochaetales</taxon>
        <taxon>Spirochaetaceae</taxon>
        <taxon>Salinispira</taxon>
    </lineage>
</organism>